<protein>
    <submittedName>
        <fullName evidence="1">Uncharacterized protein</fullName>
    </submittedName>
</protein>
<dbReference type="GeneID" id="8198129"/>
<dbReference type="KEGG" id="ppa:PAS_chr2-1_0010"/>
<dbReference type="HOGENOM" id="CLU_2484090_0_0_1"/>
<gene>
    <name evidence="1" type="ordered locus">PAS_chr2-1_0010</name>
</gene>
<sequence length="87" mass="10072">MLDAESCRIRNCIANSWRNWSSVVEVATFAFELIPTRRYILSRLIQLDVLIYYVFSVTQYAFKSQPPCFQHEAEPFAICPPPLSALK</sequence>
<dbReference type="EMBL" id="FN392320">
    <property type="protein sequence ID" value="CAY68609.1"/>
    <property type="molecule type" value="Genomic_DNA"/>
</dbReference>
<dbReference type="InParanoid" id="C4QZD5"/>
<organism evidence="1 2">
    <name type="scientific">Komagataella phaffii (strain GS115 / ATCC 20864)</name>
    <name type="common">Yeast</name>
    <name type="synonym">Pichia pastoris</name>
    <dbReference type="NCBI Taxonomy" id="644223"/>
    <lineage>
        <taxon>Eukaryota</taxon>
        <taxon>Fungi</taxon>
        <taxon>Dikarya</taxon>
        <taxon>Ascomycota</taxon>
        <taxon>Saccharomycotina</taxon>
        <taxon>Pichiomycetes</taxon>
        <taxon>Pichiales</taxon>
        <taxon>Pichiaceae</taxon>
        <taxon>Komagataella</taxon>
    </lineage>
</organism>
<dbReference type="AlphaFoldDB" id="C4QZD5"/>
<keyword evidence="2" id="KW-1185">Reference proteome</keyword>
<evidence type="ECO:0000313" key="2">
    <source>
        <dbReference type="Proteomes" id="UP000000314"/>
    </source>
</evidence>
<reference evidence="1 2" key="1">
    <citation type="journal article" date="2009" name="Nat. Biotechnol.">
        <title>Genome sequence of the recombinant protein production host Pichia pastoris.</title>
        <authorList>
            <person name="De Schutter K."/>
            <person name="Lin Y.C."/>
            <person name="Tiels P."/>
            <person name="Van Hecke A."/>
            <person name="Glinka S."/>
            <person name="Weber-Lehmann J."/>
            <person name="Rouze P."/>
            <person name="Van de Peer Y."/>
            <person name="Callewaert N."/>
        </authorList>
    </citation>
    <scope>NUCLEOTIDE SEQUENCE [LARGE SCALE GENOMIC DNA]</scope>
    <source>
        <strain evidence="2">GS115 / ATCC 20864</strain>
    </source>
</reference>
<evidence type="ECO:0000313" key="1">
    <source>
        <dbReference type="EMBL" id="CAY68609.1"/>
    </source>
</evidence>
<accession>C4QZD5</accession>
<proteinExistence type="predicted"/>
<dbReference type="Proteomes" id="UP000000314">
    <property type="component" value="Chromosome 2"/>
</dbReference>
<dbReference type="RefSeq" id="XP_002490889.1">
    <property type="nucleotide sequence ID" value="XM_002490844.1"/>
</dbReference>
<name>C4QZD5_KOMPG</name>